<reference evidence="2 3" key="1">
    <citation type="journal article" date="2019" name="Sci. Rep.">
        <title>A high-quality genome of Eragrostis curvula grass provides insights into Poaceae evolution and supports new strategies to enhance forage quality.</title>
        <authorList>
            <person name="Carballo J."/>
            <person name="Santos B.A.C.M."/>
            <person name="Zappacosta D."/>
            <person name="Garbus I."/>
            <person name="Selva J.P."/>
            <person name="Gallo C.A."/>
            <person name="Diaz A."/>
            <person name="Albertini E."/>
            <person name="Caccamo M."/>
            <person name="Echenique V."/>
        </authorList>
    </citation>
    <scope>NUCLEOTIDE SEQUENCE [LARGE SCALE GENOMIC DNA]</scope>
    <source>
        <strain evidence="3">cv. Victoria</strain>
        <tissue evidence="2">Leaf</tissue>
    </source>
</reference>
<sequence>LITLWASSSPSLLAFCFSHIIIAVLFIGGSGSASDVHSRGECAAEAGEAETLNAVQLESRDTNSGGREDSAVVTNLGDRSCASSNADGLAVAEAGEAGAGATLQRGVEMNGAGEGASAKAGTLQERCGAQEEEDELMVRAEEFIQRMNRVWRTENVRAC</sequence>
<evidence type="ECO:0000313" key="3">
    <source>
        <dbReference type="Proteomes" id="UP000324897"/>
    </source>
</evidence>
<evidence type="ECO:0000256" key="1">
    <source>
        <dbReference type="SAM" id="Phobius"/>
    </source>
</evidence>
<feature type="transmembrane region" description="Helical" evidence="1">
    <location>
        <begin position="12"/>
        <end position="29"/>
    </location>
</feature>
<name>A0A5J9UQC7_9POAL</name>
<protein>
    <submittedName>
        <fullName evidence="2">Uncharacterized protein</fullName>
    </submittedName>
</protein>
<accession>A0A5J9UQC7</accession>
<keyword evidence="1" id="KW-0472">Membrane</keyword>
<dbReference type="OrthoDB" id="680179at2759"/>
<dbReference type="Proteomes" id="UP000324897">
    <property type="component" value="Chromosome 2"/>
</dbReference>
<proteinExistence type="predicted"/>
<feature type="non-terminal residue" evidence="2">
    <location>
        <position position="1"/>
    </location>
</feature>
<evidence type="ECO:0000313" key="2">
    <source>
        <dbReference type="EMBL" id="TVU25558.1"/>
    </source>
</evidence>
<comment type="caution">
    <text evidence="2">The sequence shown here is derived from an EMBL/GenBank/DDBJ whole genome shotgun (WGS) entry which is preliminary data.</text>
</comment>
<dbReference type="PANTHER" id="PTHR36595">
    <property type="entry name" value="TRANSMEMBRANE PROTEIN"/>
    <property type="match status" value="1"/>
</dbReference>
<keyword evidence="3" id="KW-1185">Reference proteome</keyword>
<gene>
    <name evidence="2" type="ORF">EJB05_28059</name>
</gene>
<dbReference type="PANTHER" id="PTHR36595:SF1">
    <property type="entry name" value="TRANSMEMBRANE PROTEIN"/>
    <property type="match status" value="1"/>
</dbReference>
<dbReference type="EMBL" id="RWGY01000013">
    <property type="protein sequence ID" value="TVU25558.1"/>
    <property type="molecule type" value="Genomic_DNA"/>
</dbReference>
<keyword evidence="1" id="KW-1133">Transmembrane helix</keyword>
<dbReference type="AlphaFoldDB" id="A0A5J9UQC7"/>
<keyword evidence="1" id="KW-0812">Transmembrane</keyword>
<organism evidence="2 3">
    <name type="scientific">Eragrostis curvula</name>
    <name type="common">weeping love grass</name>
    <dbReference type="NCBI Taxonomy" id="38414"/>
    <lineage>
        <taxon>Eukaryota</taxon>
        <taxon>Viridiplantae</taxon>
        <taxon>Streptophyta</taxon>
        <taxon>Embryophyta</taxon>
        <taxon>Tracheophyta</taxon>
        <taxon>Spermatophyta</taxon>
        <taxon>Magnoliopsida</taxon>
        <taxon>Liliopsida</taxon>
        <taxon>Poales</taxon>
        <taxon>Poaceae</taxon>
        <taxon>PACMAD clade</taxon>
        <taxon>Chloridoideae</taxon>
        <taxon>Eragrostideae</taxon>
        <taxon>Eragrostidinae</taxon>
        <taxon>Eragrostis</taxon>
    </lineage>
</organism>